<dbReference type="Proteomes" id="UP000054776">
    <property type="component" value="Unassembled WGS sequence"/>
</dbReference>
<organism evidence="1 2">
    <name type="scientific">Trichinella spiralis</name>
    <name type="common">Trichina worm</name>
    <dbReference type="NCBI Taxonomy" id="6334"/>
    <lineage>
        <taxon>Eukaryota</taxon>
        <taxon>Metazoa</taxon>
        <taxon>Ecdysozoa</taxon>
        <taxon>Nematoda</taxon>
        <taxon>Enoplea</taxon>
        <taxon>Dorylaimia</taxon>
        <taxon>Trichinellida</taxon>
        <taxon>Trichinellidae</taxon>
        <taxon>Trichinella</taxon>
    </lineage>
</organism>
<dbReference type="AlphaFoldDB" id="A0A0V1AIM8"/>
<keyword evidence="2" id="KW-1185">Reference proteome</keyword>
<sequence length="33" mass="4369">MKRERHKTKLNTRYIFMKYENENYFDWLKRSEI</sequence>
<reference evidence="1 2" key="1">
    <citation type="submission" date="2015-01" db="EMBL/GenBank/DDBJ databases">
        <title>Evolution of Trichinella species and genotypes.</title>
        <authorList>
            <person name="Korhonen P.K."/>
            <person name="Edoardo P."/>
            <person name="Giuseppe L.R."/>
            <person name="Gasser R.B."/>
        </authorList>
    </citation>
    <scope>NUCLEOTIDE SEQUENCE [LARGE SCALE GENOMIC DNA]</scope>
    <source>
        <strain evidence="1">ISS3</strain>
    </source>
</reference>
<accession>A0A0V1AIM8</accession>
<dbReference type="EMBL" id="JYDH01001689">
    <property type="protein sequence ID" value="KRY24494.1"/>
    <property type="molecule type" value="Genomic_DNA"/>
</dbReference>
<evidence type="ECO:0000313" key="2">
    <source>
        <dbReference type="Proteomes" id="UP000054776"/>
    </source>
</evidence>
<gene>
    <name evidence="1" type="ORF">T01_13036</name>
</gene>
<proteinExistence type="predicted"/>
<evidence type="ECO:0000313" key="1">
    <source>
        <dbReference type="EMBL" id="KRY24494.1"/>
    </source>
</evidence>
<name>A0A0V1AIM8_TRISP</name>
<dbReference type="InParanoid" id="A0A0V1AIM8"/>
<protein>
    <submittedName>
        <fullName evidence="1">Uncharacterized protein</fullName>
    </submittedName>
</protein>
<comment type="caution">
    <text evidence="1">The sequence shown here is derived from an EMBL/GenBank/DDBJ whole genome shotgun (WGS) entry which is preliminary data.</text>
</comment>